<feature type="transmembrane region" description="Helical" evidence="8">
    <location>
        <begin position="84"/>
        <end position="104"/>
    </location>
</feature>
<accession>A0A3E1QE35</accession>
<evidence type="ECO:0000256" key="1">
    <source>
        <dbReference type="ARBA" id="ARBA00004651"/>
    </source>
</evidence>
<feature type="transmembrane region" description="Helical" evidence="8">
    <location>
        <begin position="465"/>
        <end position="486"/>
    </location>
</feature>
<dbReference type="OrthoDB" id="9775735at2"/>
<dbReference type="Pfam" id="PF02028">
    <property type="entry name" value="BCCT"/>
    <property type="match status" value="1"/>
</dbReference>
<gene>
    <name evidence="9" type="ORF">DZ858_00715</name>
</gene>
<dbReference type="InterPro" id="IPR000060">
    <property type="entry name" value="BCCT_transptr"/>
</dbReference>
<dbReference type="Proteomes" id="UP000261082">
    <property type="component" value="Unassembled WGS sequence"/>
</dbReference>
<feature type="transmembrane region" description="Helical" evidence="8">
    <location>
        <begin position="434"/>
        <end position="453"/>
    </location>
</feature>
<keyword evidence="5 8" id="KW-0812">Transmembrane</keyword>
<evidence type="ECO:0000313" key="10">
    <source>
        <dbReference type="Proteomes" id="UP000261082"/>
    </source>
</evidence>
<dbReference type="GO" id="GO:0022857">
    <property type="term" value="F:transmembrane transporter activity"/>
    <property type="evidence" value="ECO:0007669"/>
    <property type="project" value="InterPro"/>
</dbReference>
<dbReference type="PANTHER" id="PTHR30047:SF7">
    <property type="entry name" value="HIGH-AFFINITY CHOLINE TRANSPORT PROTEIN"/>
    <property type="match status" value="1"/>
</dbReference>
<proteinExistence type="inferred from homology"/>
<comment type="similarity">
    <text evidence="2">Belongs to the BCCT transporter (TC 2.A.15) family.</text>
</comment>
<evidence type="ECO:0000256" key="3">
    <source>
        <dbReference type="ARBA" id="ARBA00022448"/>
    </source>
</evidence>
<feature type="transmembrane region" description="Helical" evidence="8">
    <location>
        <begin position="252"/>
        <end position="272"/>
    </location>
</feature>
<feature type="transmembrane region" description="Helical" evidence="8">
    <location>
        <begin position="175"/>
        <end position="198"/>
    </location>
</feature>
<evidence type="ECO:0000256" key="6">
    <source>
        <dbReference type="ARBA" id="ARBA00022989"/>
    </source>
</evidence>
<feature type="transmembrane region" description="Helical" evidence="8">
    <location>
        <begin position="338"/>
        <end position="361"/>
    </location>
</feature>
<keyword evidence="10" id="KW-1185">Reference proteome</keyword>
<reference evidence="9 10" key="1">
    <citation type="journal article" date="2007" name="Int. J. Syst. Evol. Microbiol.">
        <title>Marixanthomonas ophiurae gen. nov., sp. nov., a marine bacterium of the family Flavobacteriaceae isolated from a deep-sea brittle star.</title>
        <authorList>
            <person name="Romanenko L.A."/>
            <person name="Uchino M."/>
            <person name="Frolova G.M."/>
            <person name="Mikhailov V.V."/>
        </authorList>
    </citation>
    <scope>NUCLEOTIDE SEQUENCE [LARGE SCALE GENOMIC DNA]</scope>
    <source>
        <strain evidence="9 10">KMM 3046</strain>
    </source>
</reference>
<organism evidence="9 10">
    <name type="scientific">Marixanthomonas ophiurae</name>
    <dbReference type="NCBI Taxonomy" id="387659"/>
    <lineage>
        <taxon>Bacteria</taxon>
        <taxon>Pseudomonadati</taxon>
        <taxon>Bacteroidota</taxon>
        <taxon>Flavobacteriia</taxon>
        <taxon>Flavobacteriales</taxon>
        <taxon>Flavobacteriaceae</taxon>
        <taxon>Marixanthomonas</taxon>
    </lineage>
</organism>
<keyword evidence="6 8" id="KW-1133">Transmembrane helix</keyword>
<feature type="transmembrane region" description="Helical" evidence="8">
    <location>
        <begin position="131"/>
        <end position="154"/>
    </location>
</feature>
<dbReference type="AlphaFoldDB" id="A0A3E1QE35"/>
<evidence type="ECO:0000256" key="7">
    <source>
        <dbReference type="ARBA" id="ARBA00023136"/>
    </source>
</evidence>
<name>A0A3E1QE35_9FLAO</name>
<comment type="subcellular location">
    <subcellularLocation>
        <location evidence="1">Cell membrane</location>
        <topology evidence="1">Multi-pass membrane protein</topology>
    </subcellularLocation>
</comment>
<feature type="transmembrane region" description="Helical" evidence="8">
    <location>
        <begin position="218"/>
        <end position="240"/>
    </location>
</feature>
<keyword evidence="7 8" id="KW-0472">Membrane</keyword>
<feature type="transmembrane region" description="Helical" evidence="8">
    <location>
        <begin position="45"/>
        <end position="64"/>
    </location>
</feature>
<comment type="caution">
    <text evidence="9">The sequence shown here is derived from an EMBL/GenBank/DDBJ whole genome shotgun (WGS) entry which is preliminary data.</text>
</comment>
<dbReference type="GO" id="GO:0005886">
    <property type="term" value="C:plasma membrane"/>
    <property type="evidence" value="ECO:0007669"/>
    <property type="project" value="UniProtKB-SubCell"/>
</dbReference>
<feature type="transmembrane region" description="Helical" evidence="8">
    <location>
        <begin position="308"/>
        <end position="326"/>
    </location>
</feature>
<keyword evidence="4" id="KW-1003">Cell membrane</keyword>
<evidence type="ECO:0000313" key="9">
    <source>
        <dbReference type="EMBL" id="RFN60419.1"/>
    </source>
</evidence>
<evidence type="ECO:0000256" key="4">
    <source>
        <dbReference type="ARBA" id="ARBA00022475"/>
    </source>
</evidence>
<dbReference type="PANTHER" id="PTHR30047">
    <property type="entry name" value="HIGH-AFFINITY CHOLINE TRANSPORT PROTEIN-RELATED"/>
    <property type="match status" value="1"/>
</dbReference>
<evidence type="ECO:0000256" key="2">
    <source>
        <dbReference type="ARBA" id="ARBA00005658"/>
    </source>
</evidence>
<keyword evidence="3" id="KW-0813">Transport</keyword>
<sequence>MFKKNKLLSISLGLLLLFSLFLYIKTIETYALIESLSIWVRNYFGSFYLYLGLGCVLLLLAIAISPWGTYKLGHANEKPAFKRLPWIAMLYSAGMGSGILLRAVQEPVFMQQNPPLSTGISSEVIALEFTFYQWGFTAWAFYAVFALAIGYAVFHKNKTVATSSTFSLLFQKEGNGFLTGIDILTILTTIFGLVAALGLGASQIKGGLDHLFKADFSYQLIIILVIAIGVLALLSALSGVEKGIKRISTMNIYITVALLLFVFLQSDMLLIIEQLATGIYRYIIDFIPMSLAIGKFDPGIEFLTDWTYYYWAFWLAWAPFTGMFIARISKGRTIRETIIAVLLIPSLGSFFWFTTFGQSAFDMISEWGSYSGEFDNVFTSIFVFFEAYPLTSIINSIVILLLVSFLVTSVDSAIYVLSMFTDKGSQNPNKKQRLLWGIILIIFSVGIVLLGHAKEDSNVLIAMQKLLIITSLPLSLLMVLMIGLWLRDLVNHKKE</sequence>
<protein>
    <submittedName>
        <fullName evidence="9">BCCT family transporter</fullName>
    </submittedName>
</protein>
<evidence type="ECO:0000256" key="8">
    <source>
        <dbReference type="SAM" id="Phobius"/>
    </source>
</evidence>
<evidence type="ECO:0000256" key="5">
    <source>
        <dbReference type="ARBA" id="ARBA00022692"/>
    </source>
</evidence>
<dbReference type="EMBL" id="QVID01000001">
    <property type="protein sequence ID" value="RFN60419.1"/>
    <property type="molecule type" value="Genomic_DNA"/>
</dbReference>